<keyword evidence="2" id="KW-0458">Lysosome</keyword>
<dbReference type="Pfam" id="PF24064">
    <property type="entry name" value="HTH_NPRL3"/>
    <property type="match status" value="1"/>
</dbReference>
<evidence type="ECO:0000313" key="4">
    <source>
        <dbReference type="Proteomes" id="UP000887565"/>
    </source>
</evidence>
<dbReference type="AlphaFoldDB" id="A0A915KEH0"/>
<comment type="subcellular location">
    <subcellularLocation>
        <location evidence="2">Lysosome</location>
    </subcellularLocation>
</comment>
<keyword evidence="4" id="KW-1185">Reference proteome</keyword>
<dbReference type="GO" id="GO:0034198">
    <property type="term" value="P:cellular response to amino acid starvation"/>
    <property type="evidence" value="ECO:0007669"/>
    <property type="project" value="UniProtKB-UniRule"/>
</dbReference>
<dbReference type="PANTHER" id="PTHR13153">
    <property type="entry name" value="CGTHBA PROTEIN -14 GENE PROTEIN"/>
    <property type="match status" value="1"/>
</dbReference>
<organism evidence="4 5">
    <name type="scientific">Romanomermis culicivorax</name>
    <name type="common">Nematode worm</name>
    <dbReference type="NCBI Taxonomy" id="13658"/>
    <lineage>
        <taxon>Eukaryota</taxon>
        <taxon>Metazoa</taxon>
        <taxon>Ecdysozoa</taxon>
        <taxon>Nematoda</taxon>
        <taxon>Enoplea</taxon>
        <taxon>Dorylaimia</taxon>
        <taxon>Mermithida</taxon>
        <taxon>Mermithoidea</taxon>
        <taxon>Mermithidae</taxon>
        <taxon>Romanomermis</taxon>
    </lineage>
</organism>
<dbReference type="WBParaSite" id="nRc.2.0.1.t37198-RA">
    <property type="protein sequence ID" value="nRc.2.0.1.t37198-RA"/>
    <property type="gene ID" value="nRc.2.0.1.g37198"/>
</dbReference>
<dbReference type="GO" id="GO:1904262">
    <property type="term" value="P:negative regulation of TORC1 signaling"/>
    <property type="evidence" value="ECO:0007669"/>
    <property type="project" value="TreeGrafter"/>
</dbReference>
<keyword evidence="2" id="KW-0732">Signal</keyword>
<dbReference type="GO" id="GO:0038202">
    <property type="term" value="P:TORC1 signaling"/>
    <property type="evidence" value="ECO:0007669"/>
    <property type="project" value="TreeGrafter"/>
</dbReference>
<reference evidence="5" key="1">
    <citation type="submission" date="2022-11" db="UniProtKB">
        <authorList>
            <consortium name="WormBaseParasite"/>
        </authorList>
    </citation>
    <scope>IDENTIFICATION</scope>
</reference>
<dbReference type="Proteomes" id="UP000887565">
    <property type="component" value="Unplaced"/>
</dbReference>
<dbReference type="GO" id="GO:0005764">
    <property type="term" value="C:lysosome"/>
    <property type="evidence" value="ECO:0007669"/>
    <property type="project" value="UniProtKB-SubCell"/>
</dbReference>
<comment type="similarity">
    <text evidence="1 2">Belongs to the NPR3 family.</text>
</comment>
<feature type="domain" description="GATOR1 complex protein NPRL3 C-terminal HTH" evidence="3">
    <location>
        <begin position="174"/>
        <end position="218"/>
    </location>
</feature>
<proteinExistence type="inferred from homology"/>
<dbReference type="GO" id="GO:0010508">
    <property type="term" value="P:positive regulation of autophagy"/>
    <property type="evidence" value="ECO:0007669"/>
    <property type="project" value="TreeGrafter"/>
</dbReference>
<protein>
    <recommendedName>
        <fullName evidence="2">GATOR complex protein NPRL3</fullName>
    </recommendedName>
    <alternativeName>
        <fullName evidence="2">Nitrogen permease regulator 3-like protein</fullName>
    </alternativeName>
</protein>
<comment type="function">
    <text evidence="2">As a component of the GATOR1 complex functions as an inhibitor of the amino acid-sensing branch of the TORC1 pathway.</text>
</comment>
<evidence type="ECO:0000313" key="5">
    <source>
        <dbReference type="WBParaSite" id="nRc.2.0.1.t37198-RA"/>
    </source>
</evidence>
<dbReference type="OMA" id="TTHEDPX"/>
<evidence type="ECO:0000256" key="1">
    <source>
        <dbReference type="ARBA" id="ARBA00010546"/>
    </source>
</evidence>
<accession>A0A915KEH0</accession>
<dbReference type="PANTHER" id="PTHR13153:SF5">
    <property type="entry name" value="GATOR COMPLEX PROTEIN NPRL3"/>
    <property type="match status" value="1"/>
</dbReference>
<dbReference type="Pfam" id="PF03666">
    <property type="entry name" value="NPR3"/>
    <property type="match status" value="1"/>
</dbReference>
<sequence length="233" mass="27416">VFRLVGHLVYWGKATIIYPLCETNVYRISPTAVLDSSDLHENFAQNFPNNPCLFSSLSEFSAPTSLADFTNPLTFDPQEQAERVRIVVWLLKNFMLIQLRTYVYLSIDKSPSDLSSFLISRKEYDSNENFQSMSVHDDYKLIRNLLSKHLNTSETDHFLNLYARQIGENRSFYDDVRLFCKLIKYFNGQHHLEDIMFRENLRRHELMRILTEFNAVLITCSYEDELSAIFIEQ</sequence>
<dbReference type="InterPro" id="IPR056603">
    <property type="entry name" value="HTH_NPRL3"/>
</dbReference>
<evidence type="ECO:0000259" key="3">
    <source>
        <dbReference type="Pfam" id="PF24064"/>
    </source>
</evidence>
<dbReference type="GO" id="GO:1990130">
    <property type="term" value="C:GATOR1 complex"/>
    <property type="evidence" value="ECO:0007669"/>
    <property type="project" value="UniProtKB-UniRule"/>
</dbReference>
<name>A0A915KEH0_ROMCU</name>
<dbReference type="InterPro" id="IPR005365">
    <property type="entry name" value="Npr3"/>
</dbReference>
<evidence type="ECO:0000256" key="2">
    <source>
        <dbReference type="RuleBase" id="RU368069"/>
    </source>
</evidence>